<evidence type="ECO:0000313" key="3">
    <source>
        <dbReference type="EMBL" id="TGK95656.1"/>
    </source>
</evidence>
<dbReference type="SUPFAM" id="SSF53335">
    <property type="entry name" value="S-adenosyl-L-methionine-dependent methyltransferases"/>
    <property type="match status" value="1"/>
</dbReference>
<dbReference type="InterPro" id="IPR029063">
    <property type="entry name" value="SAM-dependent_MTases_sf"/>
</dbReference>
<dbReference type="Gene3D" id="3.40.50.150">
    <property type="entry name" value="Vaccinia Virus protein VP39"/>
    <property type="match status" value="1"/>
</dbReference>
<evidence type="ECO:0000259" key="2">
    <source>
        <dbReference type="Pfam" id="PF13649"/>
    </source>
</evidence>
<evidence type="ECO:0000256" key="1">
    <source>
        <dbReference type="ARBA" id="ARBA00022679"/>
    </source>
</evidence>
<dbReference type="Gene3D" id="2.20.130.10">
    <property type="entry name" value="CAC2371-like domains"/>
    <property type="match status" value="1"/>
</dbReference>
<evidence type="ECO:0000313" key="4">
    <source>
        <dbReference type="Proteomes" id="UP000297891"/>
    </source>
</evidence>
<dbReference type="EMBL" id="RQFP01000001">
    <property type="protein sequence ID" value="TGK95656.1"/>
    <property type="molecule type" value="Genomic_DNA"/>
</dbReference>
<name>A0A2M9Y741_9LEPT</name>
<dbReference type="RefSeq" id="WP_100789379.1">
    <property type="nucleotide sequence ID" value="NZ_NPDQ01000001.1"/>
</dbReference>
<accession>A0A2M9Y741</accession>
<dbReference type="OrthoDB" id="9811589at2"/>
<proteinExistence type="predicted"/>
<dbReference type="GO" id="GO:0032259">
    <property type="term" value="P:methylation"/>
    <property type="evidence" value="ECO:0007669"/>
    <property type="project" value="UniProtKB-KW"/>
</dbReference>
<keyword evidence="4" id="KW-1185">Reference proteome</keyword>
<dbReference type="InterPro" id="IPR041698">
    <property type="entry name" value="Methyltransf_25"/>
</dbReference>
<dbReference type="AlphaFoldDB" id="A0A2M9Y741"/>
<feature type="domain" description="Methyltransferase" evidence="2">
    <location>
        <begin position="40"/>
        <end position="131"/>
    </location>
</feature>
<gene>
    <name evidence="3" type="ORF">EHQ30_03195</name>
</gene>
<dbReference type="PANTHER" id="PTHR43861">
    <property type="entry name" value="TRANS-ACONITATE 2-METHYLTRANSFERASE-RELATED"/>
    <property type="match status" value="1"/>
</dbReference>
<dbReference type="Pfam" id="PF13649">
    <property type="entry name" value="Methyltransf_25"/>
    <property type="match status" value="1"/>
</dbReference>
<dbReference type="CDD" id="cd02440">
    <property type="entry name" value="AdoMet_MTases"/>
    <property type="match status" value="1"/>
</dbReference>
<keyword evidence="1 3" id="KW-0808">Transferase</keyword>
<dbReference type="Proteomes" id="UP000297891">
    <property type="component" value="Unassembled WGS sequence"/>
</dbReference>
<sequence length="246" mass="28708">MKLYSELAEYYFTIEEASRKFSEEILFLRDTFKRHKIHTVLDIGCGTGEHIKELQGMGFKPLGVDGSPRMLEIAKVRFPHCQFELGKMENYVAKQPVDSVICLYGTFNYLINDDLVQNFLRNCHKNLKQAGLLVLEIWNADPIHRIKRKPITTVSNVRQGATSIRRNRGFRLTRADDVAIVEVNYVYNLNQKDLKDKHTMRVFHFPQVRNFLDDNKFDVLHVYSNYDGEKYTKTGARMLIVAKKRS</sequence>
<dbReference type="GO" id="GO:0008168">
    <property type="term" value="F:methyltransferase activity"/>
    <property type="evidence" value="ECO:0007669"/>
    <property type="project" value="UniProtKB-KW"/>
</dbReference>
<protein>
    <submittedName>
        <fullName evidence="3">Class I SAM-dependent methyltransferase</fullName>
    </submittedName>
</protein>
<organism evidence="3 4">
    <name type="scientific">Leptospira brenneri</name>
    <dbReference type="NCBI Taxonomy" id="2023182"/>
    <lineage>
        <taxon>Bacteria</taxon>
        <taxon>Pseudomonadati</taxon>
        <taxon>Spirochaetota</taxon>
        <taxon>Spirochaetia</taxon>
        <taxon>Leptospirales</taxon>
        <taxon>Leptospiraceae</taxon>
        <taxon>Leptospira</taxon>
    </lineage>
</organism>
<reference evidence="3" key="1">
    <citation type="journal article" date="2019" name="PLoS Negl. Trop. Dis.">
        <title>Revisiting the worldwide diversity of Leptospira species in the environment.</title>
        <authorList>
            <person name="Vincent A.T."/>
            <person name="Schiettekatte O."/>
            <person name="Bourhy P."/>
            <person name="Veyrier F.J."/>
            <person name="Picardeau M."/>
        </authorList>
    </citation>
    <scope>NUCLEOTIDE SEQUENCE [LARGE SCALE GENOMIC DNA]</scope>
    <source>
        <strain evidence="3">201800277</strain>
    </source>
</reference>
<comment type="caution">
    <text evidence="3">The sequence shown here is derived from an EMBL/GenBank/DDBJ whole genome shotgun (WGS) entry which is preliminary data.</text>
</comment>
<keyword evidence="3" id="KW-0489">Methyltransferase</keyword>